<protein>
    <submittedName>
        <fullName evidence="2">Uncharacterized protein</fullName>
    </submittedName>
</protein>
<feature type="transmembrane region" description="Helical" evidence="1">
    <location>
        <begin position="147"/>
        <end position="166"/>
    </location>
</feature>
<dbReference type="HOGENOM" id="CLU_447363_0_0_6"/>
<feature type="transmembrane region" description="Helical" evidence="1">
    <location>
        <begin position="290"/>
        <end position="311"/>
    </location>
</feature>
<feature type="transmembrane region" description="Helical" evidence="1">
    <location>
        <begin position="415"/>
        <end position="432"/>
    </location>
</feature>
<keyword evidence="1" id="KW-0472">Membrane</keyword>
<dbReference type="Proteomes" id="UP000005744">
    <property type="component" value="Unassembled WGS sequence"/>
</dbReference>
<dbReference type="EMBL" id="JH600070">
    <property type="protein sequence ID" value="EIJ43404.1"/>
    <property type="molecule type" value="Genomic_DNA"/>
</dbReference>
<feature type="transmembrane region" description="Helical" evidence="1">
    <location>
        <begin position="7"/>
        <end position="26"/>
    </location>
</feature>
<keyword evidence="1" id="KW-1133">Transmembrane helix</keyword>
<reference evidence="2 3" key="1">
    <citation type="submission" date="2011-11" db="EMBL/GenBank/DDBJ databases">
        <title>Improved High-Quality Draft sequence of Beggiatoa alba B18lD.</title>
        <authorList>
            <consortium name="US DOE Joint Genome Institute"/>
            <person name="Lucas S."/>
            <person name="Han J."/>
            <person name="Lapidus A."/>
            <person name="Cheng J.-F."/>
            <person name="Goodwin L."/>
            <person name="Pitluck S."/>
            <person name="Peters L."/>
            <person name="Mikhailova N."/>
            <person name="Held B."/>
            <person name="Detter J.C."/>
            <person name="Han C."/>
            <person name="Tapia R."/>
            <person name="Land M."/>
            <person name="Hauser L."/>
            <person name="Kyrpides N."/>
            <person name="Ivanova N."/>
            <person name="Pagani I."/>
            <person name="Samuel K."/>
            <person name="Teske A."/>
            <person name="Mueller J."/>
            <person name="Woyke T."/>
        </authorList>
    </citation>
    <scope>NUCLEOTIDE SEQUENCE [LARGE SCALE GENOMIC DNA]</scope>
    <source>
        <strain evidence="2 3">B18LD</strain>
    </source>
</reference>
<evidence type="ECO:0000313" key="3">
    <source>
        <dbReference type="Proteomes" id="UP000005744"/>
    </source>
</evidence>
<name>I3CIG1_9GAMM</name>
<dbReference type="OrthoDB" id="5622112at2"/>
<feature type="transmembrane region" description="Helical" evidence="1">
    <location>
        <begin position="343"/>
        <end position="360"/>
    </location>
</feature>
<feature type="transmembrane region" description="Helical" evidence="1">
    <location>
        <begin position="32"/>
        <end position="50"/>
    </location>
</feature>
<feature type="transmembrane region" description="Helical" evidence="1">
    <location>
        <begin position="200"/>
        <end position="217"/>
    </location>
</feature>
<sequence>MSRTISQILLIFCFIFAPSYFINQLIFNALQLTTPLLWLASSSVISFFIYQRYQGNIFPYLTEINTIPVFIHWVLFFITLILISITLVVGIDDSSDAYFYHLNIATPISLFQNLFEYSYYDLDSYSQGYPKYANFLQAFAMTGTGYFWAYGLISVLVIPCSFWIVYSLARQLTLSVSAAAWVGLIYALNPINIAQATTGYIDTIQSLYILALITLALRPATKLHLTLFLLNLIVLVNIKFTGILLGAGLFGFYSVLHWRFFWTQWRIAGIFIGVAGSIALLHYLHNWFTFGTLVFPFIDSAFAKVIAELYIKPETYSHRFITLFWTVPESLSVLAVYDTVHGAFSFLWYPFPFFIFLALVKTGLRREFKLFAVFSIFCLLLALDPVVSIGRYVAYFQCAGFLALAYLLPTRYARGLIVVAMSYLLLTGYILLNPETGHIARRSAYAEQRQAFLNSIQSQRRQAFDFYYNINAACAGYYWLMRFYQVPVKLVENPPNEGNFFYIHRPTYQQHCEVITHYQADIGAKLTQTAQGQTLLILSAKNPAAQENCQLCISEYGCLYLPFHIYTMTINLSQVFQFKMAGEKNLTLTCRAIDGKVLEKSLQWHVNSGN</sequence>
<feature type="transmembrane region" description="Helical" evidence="1">
    <location>
        <begin position="265"/>
        <end position="284"/>
    </location>
</feature>
<keyword evidence="1" id="KW-0812">Transmembrane</keyword>
<dbReference type="STRING" id="395493.BegalDRAFT_2561"/>
<feature type="transmembrane region" description="Helical" evidence="1">
    <location>
        <begin position="229"/>
        <end position="253"/>
    </location>
</feature>
<feature type="transmembrane region" description="Helical" evidence="1">
    <location>
        <begin position="70"/>
        <end position="91"/>
    </location>
</feature>
<organism evidence="2 3">
    <name type="scientific">Beggiatoa alba B18LD</name>
    <dbReference type="NCBI Taxonomy" id="395493"/>
    <lineage>
        <taxon>Bacteria</taxon>
        <taxon>Pseudomonadati</taxon>
        <taxon>Pseudomonadota</taxon>
        <taxon>Gammaproteobacteria</taxon>
        <taxon>Thiotrichales</taxon>
        <taxon>Thiotrichaceae</taxon>
        <taxon>Beggiatoa</taxon>
    </lineage>
</organism>
<gene>
    <name evidence="2" type="ORF">BegalDRAFT_2561</name>
</gene>
<dbReference type="RefSeq" id="WP_002690560.1">
    <property type="nucleotide sequence ID" value="NZ_JH600070.1"/>
</dbReference>
<evidence type="ECO:0000313" key="2">
    <source>
        <dbReference type="EMBL" id="EIJ43404.1"/>
    </source>
</evidence>
<proteinExistence type="predicted"/>
<feature type="transmembrane region" description="Helical" evidence="1">
    <location>
        <begin position="172"/>
        <end position="188"/>
    </location>
</feature>
<evidence type="ECO:0000256" key="1">
    <source>
        <dbReference type="SAM" id="Phobius"/>
    </source>
</evidence>
<keyword evidence="3" id="KW-1185">Reference proteome</keyword>
<dbReference type="AlphaFoldDB" id="I3CIG1"/>
<accession>I3CIG1</accession>